<dbReference type="GO" id="GO:0005829">
    <property type="term" value="C:cytosol"/>
    <property type="evidence" value="ECO:0007669"/>
    <property type="project" value="TreeGrafter"/>
</dbReference>
<evidence type="ECO:0000256" key="8">
    <source>
        <dbReference type="ARBA" id="ARBA00023002"/>
    </source>
</evidence>
<dbReference type="CDD" id="cd01080">
    <property type="entry name" value="NAD_bind_m-THF_DH_Cyclohyd"/>
    <property type="match status" value="1"/>
</dbReference>
<evidence type="ECO:0000256" key="12">
    <source>
        <dbReference type="HAMAP-Rule" id="MF_01576"/>
    </source>
</evidence>
<dbReference type="Proteomes" id="UP000178735">
    <property type="component" value="Unassembled WGS sequence"/>
</dbReference>
<dbReference type="FunFam" id="3.40.50.720:FF:000094">
    <property type="entry name" value="Bifunctional protein FolD"/>
    <property type="match status" value="1"/>
</dbReference>
<comment type="catalytic activity">
    <reaction evidence="12">
        <text>(6R)-5,10-methylene-5,6,7,8-tetrahydrofolate + NADP(+) = (6R)-5,10-methenyltetrahydrofolate + NADPH</text>
        <dbReference type="Rhea" id="RHEA:22812"/>
        <dbReference type="ChEBI" id="CHEBI:15636"/>
        <dbReference type="ChEBI" id="CHEBI:57455"/>
        <dbReference type="ChEBI" id="CHEBI:57783"/>
        <dbReference type="ChEBI" id="CHEBI:58349"/>
        <dbReference type="EC" id="1.5.1.5"/>
    </reaction>
</comment>
<keyword evidence="10 12" id="KW-0486">Methionine biosynthesis</keyword>
<comment type="catalytic activity">
    <reaction evidence="12">
        <text>(6R)-5,10-methenyltetrahydrofolate + H2O = (6R)-10-formyltetrahydrofolate + H(+)</text>
        <dbReference type="Rhea" id="RHEA:23700"/>
        <dbReference type="ChEBI" id="CHEBI:15377"/>
        <dbReference type="ChEBI" id="CHEBI:15378"/>
        <dbReference type="ChEBI" id="CHEBI:57455"/>
        <dbReference type="ChEBI" id="CHEBI:195366"/>
        <dbReference type="EC" id="3.5.4.9"/>
    </reaction>
</comment>
<name>A0A1F7WFU8_9BACT</name>
<feature type="domain" description="Tetrahydrofolate dehydrogenase/cyclohydrolase NAD(P)-binding" evidence="14">
    <location>
        <begin position="139"/>
        <end position="281"/>
    </location>
</feature>
<evidence type="ECO:0000259" key="14">
    <source>
        <dbReference type="Pfam" id="PF02882"/>
    </source>
</evidence>
<evidence type="ECO:0000256" key="4">
    <source>
        <dbReference type="ARBA" id="ARBA00022605"/>
    </source>
</evidence>
<keyword evidence="5 12" id="KW-0658">Purine biosynthesis</keyword>
<dbReference type="Gene3D" id="3.40.50.10860">
    <property type="entry name" value="Leucine Dehydrogenase, chain A, domain 1"/>
    <property type="match status" value="1"/>
</dbReference>
<protein>
    <recommendedName>
        <fullName evidence="12">Bifunctional protein FolD</fullName>
    </recommendedName>
    <domain>
        <recommendedName>
            <fullName evidence="12">Methylenetetrahydrofolate dehydrogenase</fullName>
            <ecNumber evidence="12">1.5.1.5</ecNumber>
        </recommendedName>
    </domain>
    <domain>
        <recommendedName>
            <fullName evidence="12">Methenyltetrahydrofolate cyclohydrolase</fullName>
            <ecNumber evidence="12">3.5.4.9</ecNumber>
        </recommendedName>
    </domain>
</protein>
<comment type="subunit">
    <text evidence="2 12">Homodimer.</text>
</comment>
<evidence type="ECO:0000256" key="1">
    <source>
        <dbReference type="ARBA" id="ARBA00004777"/>
    </source>
</evidence>
<dbReference type="PANTHER" id="PTHR48099">
    <property type="entry name" value="C-1-TETRAHYDROFOLATE SYNTHASE, CYTOPLASMIC-RELATED"/>
    <property type="match status" value="1"/>
</dbReference>
<dbReference type="PROSITE" id="PS00767">
    <property type="entry name" value="THF_DHG_CYH_2"/>
    <property type="match status" value="1"/>
</dbReference>
<dbReference type="EMBL" id="MGFH01000244">
    <property type="protein sequence ID" value="OGM01048.1"/>
    <property type="molecule type" value="Genomic_DNA"/>
</dbReference>
<gene>
    <name evidence="12" type="primary">folD</name>
    <name evidence="15" type="ORF">A2008_07680</name>
</gene>
<evidence type="ECO:0000256" key="11">
    <source>
        <dbReference type="ARBA" id="ARBA00023268"/>
    </source>
</evidence>
<comment type="similarity">
    <text evidence="12">Belongs to the tetrahydrofolate dehydrogenase/cyclohydrolase family.</text>
</comment>
<dbReference type="InterPro" id="IPR046346">
    <property type="entry name" value="Aminoacid_DH-like_N_sf"/>
</dbReference>
<dbReference type="GO" id="GO:0009086">
    <property type="term" value="P:methionine biosynthetic process"/>
    <property type="evidence" value="ECO:0007669"/>
    <property type="project" value="UniProtKB-KW"/>
</dbReference>
<keyword evidence="4 12" id="KW-0028">Amino-acid biosynthesis</keyword>
<dbReference type="AlphaFoldDB" id="A0A1F7WFU8"/>
<dbReference type="HAMAP" id="MF_01576">
    <property type="entry name" value="THF_DHG_CYH"/>
    <property type="match status" value="1"/>
</dbReference>
<comment type="function">
    <text evidence="12">Catalyzes the oxidation of 5,10-methylenetetrahydrofolate to 5,10-methenyltetrahydrofolate and then the hydrolysis of 5,10-methenyltetrahydrofolate to 10-formyltetrahydrofolate.</text>
</comment>
<accession>A0A1F7WFU8</accession>
<evidence type="ECO:0000256" key="7">
    <source>
        <dbReference type="ARBA" id="ARBA00022857"/>
    </source>
</evidence>
<dbReference type="GO" id="GO:0035999">
    <property type="term" value="P:tetrahydrofolate interconversion"/>
    <property type="evidence" value="ECO:0007669"/>
    <property type="project" value="UniProtKB-UniRule"/>
</dbReference>
<keyword evidence="6 12" id="KW-0378">Hydrolase</keyword>
<evidence type="ECO:0000313" key="16">
    <source>
        <dbReference type="Proteomes" id="UP000178735"/>
    </source>
</evidence>
<evidence type="ECO:0000259" key="13">
    <source>
        <dbReference type="Pfam" id="PF00763"/>
    </source>
</evidence>
<feature type="binding site" evidence="12">
    <location>
        <position position="231"/>
    </location>
    <ligand>
        <name>NADP(+)</name>
        <dbReference type="ChEBI" id="CHEBI:58349"/>
    </ligand>
</feature>
<dbReference type="FunFam" id="3.40.50.10860:FF:000005">
    <property type="entry name" value="C-1-tetrahydrofolate synthase, cytoplasmic, putative"/>
    <property type="match status" value="1"/>
</dbReference>
<feature type="binding site" evidence="12">
    <location>
        <begin position="165"/>
        <end position="167"/>
    </location>
    <ligand>
        <name>NADP(+)</name>
        <dbReference type="ChEBI" id="CHEBI:58349"/>
    </ligand>
</feature>
<dbReference type="InterPro" id="IPR000672">
    <property type="entry name" value="THF_DH/CycHdrlase"/>
</dbReference>
<dbReference type="Pfam" id="PF00763">
    <property type="entry name" value="THF_DHG_CYH"/>
    <property type="match status" value="1"/>
</dbReference>
<dbReference type="SUPFAM" id="SSF51735">
    <property type="entry name" value="NAD(P)-binding Rossmann-fold domains"/>
    <property type="match status" value="1"/>
</dbReference>
<evidence type="ECO:0000256" key="10">
    <source>
        <dbReference type="ARBA" id="ARBA00023167"/>
    </source>
</evidence>
<dbReference type="GO" id="GO:0000105">
    <property type="term" value="P:L-histidine biosynthetic process"/>
    <property type="evidence" value="ECO:0007669"/>
    <property type="project" value="UniProtKB-KW"/>
</dbReference>
<dbReference type="EC" id="1.5.1.5" evidence="12"/>
<proteinExistence type="inferred from homology"/>
<dbReference type="Pfam" id="PF02882">
    <property type="entry name" value="THF_DHG_CYH_C"/>
    <property type="match status" value="1"/>
</dbReference>
<dbReference type="EC" id="3.5.4.9" evidence="12"/>
<keyword evidence="9 12" id="KW-0368">Histidine biosynthesis</keyword>
<keyword evidence="7 12" id="KW-0521">NADP</keyword>
<dbReference type="Gene3D" id="3.40.50.720">
    <property type="entry name" value="NAD(P)-binding Rossmann-like Domain"/>
    <property type="match status" value="1"/>
</dbReference>
<reference evidence="15 16" key="1">
    <citation type="journal article" date="2016" name="Nat. Commun.">
        <title>Thousands of microbial genomes shed light on interconnected biogeochemical processes in an aquifer system.</title>
        <authorList>
            <person name="Anantharaman K."/>
            <person name="Brown C.T."/>
            <person name="Hug L.A."/>
            <person name="Sharon I."/>
            <person name="Castelle C.J."/>
            <person name="Probst A.J."/>
            <person name="Thomas B.C."/>
            <person name="Singh A."/>
            <person name="Wilkins M.J."/>
            <person name="Karaoz U."/>
            <person name="Brodie E.L."/>
            <person name="Williams K.H."/>
            <person name="Hubbard S.S."/>
            <person name="Banfield J.F."/>
        </authorList>
    </citation>
    <scope>NUCLEOTIDE SEQUENCE [LARGE SCALE GENOMIC DNA]</scope>
</reference>
<evidence type="ECO:0000256" key="3">
    <source>
        <dbReference type="ARBA" id="ARBA00022563"/>
    </source>
</evidence>
<keyword evidence="8 12" id="KW-0560">Oxidoreductase</keyword>
<comment type="pathway">
    <text evidence="1 12">One-carbon metabolism; tetrahydrofolate interconversion.</text>
</comment>
<evidence type="ECO:0000256" key="5">
    <source>
        <dbReference type="ARBA" id="ARBA00022755"/>
    </source>
</evidence>
<dbReference type="SUPFAM" id="SSF53223">
    <property type="entry name" value="Aminoacid dehydrogenase-like, N-terminal domain"/>
    <property type="match status" value="1"/>
</dbReference>
<dbReference type="PANTHER" id="PTHR48099:SF5">
    <property type="entry name" value="C-1-TETRAHYDROFOLATE SYNTHASE, CYTOPLASMIC"/>
    <property type="match status" value="1"/>
</dbReference>
<keyword evidence="11 12" id="KW-0511">Multifunctional enzyme</keyword>
<evidence type="ECO:0000256" key="6">
    <source>
        <dbReference type="ARBA" id="ARBA00022801"/>
    </source>
</evidence>
<dbReference type="UniPathway" id="UPA00193"/>
<evidence type="ECO:0000256" key="9">
    <source>
        <dbReference type="ARBA" id="ARBA00023102"/>
    </source>
</evidence>
<dbReference type="InterPro" id="IPR020631">
    <property type="entry name" value="THF_DH/CycHdrlase_NAD-bd_dom"/>
</dbReference>
<comment type="caution">
    <text evidence="12">Lacks conserved residue(s) required for the propagation of feature annotation.</text>
</comment>
<dbReference type="NCBIfam" id="NF010783">
    <property type="entry name" value="PRK14186.1"/>
    <property type="match status" value="1"/>
</dbReference>
<feature type="domain" description="Tetrahydrofolate dehydrogenase/cyclohydrolase catalytic" evidence="13">
    <location>
        <begin position="4"/>
        <end position="119"/>
    </location>
</feature>
<evidence type="ECO:0000313" key="15">
    <source>
        <dbReference type="EMBL" id="OGM01048.1"/>
    </source>
</evidence>
<dbReference type="GO" id="GO:0004477">
    <property type="term" value="F:methenyltetrahydrofolate cyclohydrolase activity"/>
    <property type="evidence" value="ECO:0007669"/>
    <property type="project" value="UniProtKB-UniRule"/>
</dbReference>
<sequence>MQILDGKQTAAYYRSKVALKVEELKKNGIAAPRLAAFLIGDNIASAMYIKMKEKACAEVGILTRTHVLDAKTPEAEIIKLIKDENADPQTSGILVQLPLPKHYDEKKILSYIEPSKDADCFLPQNIGHMFLGDETTVLPCTPLGVMKLLKYYKIDVASKEVCIIGRSNIVGKPLAFLMLKDNATVTMCHSKTRDLKEVAKRADILVAAIGRAKMIDSSYVKPGAVVVDVGINHIEKPDGKHETCGDCDFESVSKIASYMTPVPGGVGPMTIAMVLYNTLYNYVLIKKLDIKMDIEP</sequence>
<dbReference type="GO" id="GO:0004488">
    <property type="term" value="F:methylenetetrahydrofolate dehydrogenase (NADP+) activity"/>
    <property type="evidence" value="ECO:0007669"/>
    <property type="project" value="UniProtKB-UniRule"/>
</dbReference>
<dbReference type="InterPro" id="IPR036291">
    <property type="entry name" value="NAD(P)-bd_dom_sf"/>
</dbReference>
<keyword evidence="3 12" id="KW-0554">One-carbon metabolism</keyword>
<dbReference type="STRING" id="1817813.A2008_07680"/>
<dbReference type="PRINTS" id="PR00085">
    <property type="entry name" value="THFDHDRGNASE"/>
</dbReference>
<comment type="caution">
    <text evidence="15">The sequence shown here is derived from an EMBL/GenBank/DDBJ whole genome shotgun (WGS) entry which is preliminary data.</text>
</comment>
<dbReference type="InterPro" id="IPR020867">
    <property type="entry name" value="THF_DH/CycHdrlase_CS"/>
</dbReference>
<dbReference type="GO" id="GO:0006164">
    <property type="term" value="P:purine nucleotide biosynthetic process"/>
    <property type="evidence" value="ECO:0007669"/>
    <property type="project" value="UniProtKB-KW"/>
</dbReference>
<dbReference type="InterPro" id="IPR020630">
    <property type="entry name" value="THF_DH/CycHdrlase_cat_dom"/>
</dbReference>
<organism evidence="15 16">
    <name type="scientific">Candidatus Wallbacteria bacterium GWC2_49_35</name>
    <dbReference type="NCBI Taxonomy" id="1817813"/>
    <lineage>
        <taxon>Bacteria</taxon>
        <taxon>Candidatus Walliibacteriota</taxon>
    </lineage>
</organism>
<evidence type="ECO:0000256" key="2">
    <source>
        <dbReference type="ARBA" id="ARBA00011738"/>
    </source>
</evidence>